<comment type="caution">
    <text evidence="3">The sequence shown here is derived from an EMBL/GenBank/DDBJ whole genome shotgun (WGS) entry which is preliminary data.</text>
</comment>
<accession>A0A5C6D6T9</accession>
<keyword evidence="4" id="KW-1185">Reference proteome</keyword>
<dbReference type="Proteomes" id="UP000319143">
    <property type="component" value="Unassembled WGS sequence"/>
</dbReference>
<sequence length="654" mass="71386">MTLSSHSAEKVWKDATDLIDSLDQLSHAAGEQSTFFEVMAGRLRQTTLARCVIVSIQRSGKSTELARDGIDVMTPSVARDVAESISAAATSPSATSSRDVSSSHWDRSKRLVASVPIIENPADQAIRLQIDIRWSDPVSTAIQPPITEMAVATADIATLVYLKDEFTRLRDQMRRQAKNDQLAIELNRGAHLADAFTNICRVVALYTDVDRVSLLRKGSNEKAFRLIATNVAATIDPNTRLARVMQSLADAAASQEEGIHFTVGAADEGATTSLAVLDTFLLESGSRQVAAENLTVAADREANLPHATNSVVMVMERFVNPQRPSMRERLAELKPLLTGSLANAIERDEAGIGWLLSKTVPTSTRKRTLAAAAVFFVGLALMALIQVDFWVPAEGRMVAAASQSIYAPADGVVIELPVNNGDSVIAGETIAVIRSRDLESKRQQIDGEIATVESSLASIQRSRSTTKVDAAHSANEQILKAQLDGLGKQLLLVQSQQAELVVKSPIAGHIDHWNMRERLTARPVQRGQFLADVISPSQGWALQIDIDDSASGYVLEQQKTEPCKIRFSLRSQGNASHESVIQQIDEVTHQDARGHWVVKAKTAVLVREQTDSGEWSDREGWRTGATTHVEILAGRRSVGFVWFRGLIEWFRGRG</sequence>
<proteinExistence type="predicted"/>
<dbReference type="EMBL" id="SJPV01000016">
    <property type="protein sequence ID" value="TWU31544.1"/>
    <property type="molecule type" value="Genomic_DNA"/>
</dbReference>
<keyword evidence="2" id="KW-0472">Membrane</keyword>
<keyword evidence="2" id="KW-1133">Transmembrane helix</keyword>
<protein>
    <submittedName>
        <fullName evidence="3">HlyD family secretion protein</fullName>
    </submittedName>
</protein>
<evidence type="ECO:0000313" key="3">
    <source>
        <dbReference type="EMBL" id="TWU31544.1"/>
    </source>
</evidence>
<reference evidence="3 4" key="1">
    <citation type="submission" date="2019-02" db="EMBL/GenBank/DDBJ databases">
        <title>Deep-cultivation of Planctomycetes and their phenomic and genomic characterization uncovers novel biology.</title>
        <authorList>
            <person name="Wiegand S."/>
            <person name="Jogler M."/>
            <person name="Boedeker C."/>
            <person name="Pinto D."/>
            <person name="Vollmers J."/>
            <person name="Rivas-Marin E."/>
            <person name="Kohn T."/>
            <person name="Peeters S.H."/>
            <person name="Heuer A."/>
            <person name="Rast P."/>
            <person name="Oberbeckmann S."/>
            <person name="Bunk B."/>
            <person name="Jeske O."/>
            <person name="Meyerdierks A."/>
            <person name="Storesund J.E."/>
            <person name="Kallscheuer N."/>
            <person name="Luecker S."/>
            <person name="Lage O.M."/>
            <person name="Pohl T."/>
            <person name="Merkel B.J."/>
            <person name="Hornburger P."/>
            <person name="Mueller R.-W."/>
            <person name="Bruemmer F."/>
            <person name="Labrenz M."/>
            <person name="Spormann A.M."/>
            <person name="Op Den Camp H."/>
            <person name="Overmann J."/>
            <person name="Amann R."/>
            <person name="Jetten M.S.M."/>
            <person name="Mascher T."/>
            <person name="Medema M.H."/>
            <person name="Devos D.P."/>
            <person name="Kaster A.-K."/>
            <person name="Ovreas L."/>
            <person name="Rohde M."/>
            <person name="Galperin M.Y."/>
            <person name="Jogler C."/>
        </authorList>
    </citation>
    <scope>NUCLEOTIDE SEQUENCE [LARGE SCALE GENOMIC DNA]</scope>
    <source>
        <strain evidence="3 4">Poly41</strain>
    </source>
</reference>
<feature type="transmembrane region" description="Helical" evidence="2">
    <location>
        <begin position="369"/>
        <end position="391"/>
    </location>
</feature>
<keyword evidence="1" id="KW-0813">Transport</keyword>
<dbReference type="Gene3D" id="2.40.50.100">
    <property type="match status" value="1"/>
</dbReference>
<keyword evidence="2" id="KW-0812">Transmembrane</keyword>
<dbReference type="SUPFAM" id="SSF111369">
    <property type="entry name" value="HlyD-like secretion proteins"/>
    <property type="match status" value="1"/>
</dbReference>
<gene>
    <name evidence="3" type="ORF">Poly41_61000</name>
</gene>
<dbReference type="InterPro" id="IPR051909">
    <property type="entry name" value="MFP_Cation_Efflux"/>
</dbReference>
<evidence type="ECO:0000256" key="2">
    <source>
        <dbReference type="SAM" id="Phobius"/>
    </source>
</evidence>
<name>A0A5C6D6T9_9BACT</name>
<dbReference type="PANTHER" id="PTHR30097">
    <property type="entry name" value="CATION EFFLUX SYSTEM PROTEIN CUSB"/>
    <property type="match status" value="1"/>
</dbReference>
<dbReference type="PANTHER" id="PTHR30097:SF4">
    <property type="entry name" value="SLR6042 PROTEIN"/>
    <property type="match status" value="1"/>
</dbReference>
<dbReference type="OrthoDB" id="248877at2"/>
<dbReference type="GO" id="GO:0015679">
    <property type="term" value="P:plasma membrane copper ion transport"/>
    <property type="evidence" value="ECO:0007669"/>
    <property type="project" value="TreeGrafter"/>
</dbReference>
<evidence type="ECO:0000313" key="4">
    <source>
        <dbReference type="Proteomes" id="UP000319143"/>
    </source>
</evidence>
<organism evidence="3 4">
    <name type="scientific">Novipirellula artificiosorum</name>
    <dbReference type="NCBI Taxonomy" id="2528016"/>
    <lineage>
        <taxon>Bacteria</taxon>
        <taxon>Pseudomonadati</taxon>
        <taxon>Planctomycetota</taxon>
        <taxon>Planctomycetia</taxon>
        <taxon>Pirellulales</taxon>
        <taxon>Pirellulaceae</taxon>
        <taxon>Novipirellula</taxon>
    </lineage>
</organism>
<dbReference type="GO" id="GO:0030313">
    <property type="term" value="C:cell envelope"/>
    <property type="evidence" value="ECO:0007669"/>
    <property type="project" value="TreeGrafter"/>
</dbReference>
<dbReference type="RefSeq" id="WP_146530828.1">
    <property type="nucleotide sequence ID" value="NZ_SJPV01000016.1"/>
</dbReference>
<dbReference type="AlphaFoldDB" id="A0A5C6D6T9"/>
<evidence type="ECO:0000256" key="1">
    <source>
        <dbReference type="ARBA" id="ARBA00022448"/>
    </source>
</evidence>
<dbReference type="GO" id="GO:0060003">
    <property type="term" value="P:copper ion export"/>
    <property type="evidence" value="ECO:0007669"/>
    <property type="project" value="TreeGrafter"/>
</dbReference>